<evidence type="ECO:0000313" key="2">
    <source>
        <dbReference type="EMBL" id="KAI0292603.1"/>
    </source>
</evidence>
<evidence type="ECO:0000313" key="3">
    <source>
        <dbReference type="Proteomes" id="UP001203297"/>
    </source>
</evidence>
<comment type="caution">
    <text evidence="2">The sequence shown here is derived from an EMBL/GenBank/DDBJ whole genome shotgun (WGS) entry which is preliminary data.</text>
</comment>
<dbReference type="PANTHER" id="PTHR33266:SF1">
    <property type="entry name" value="F-BOX DOMAIN-CONTAINING PROTEIN"/>
    <property type="match status" value="1"/>
</dbReference>
<dbReference type="PANTHER" id="PTHR33266">
    <property type="entry name" value="CHROMOSOME 15, WHOLE GENOME SHOTGUN SEQUENCE"/>
    <property type="match status" value="1"/>
</dbReference>
<protein>
    <submittedName>
        <fullName evidence="2">Uncharacterized protein</fullName>
    </submittedName>
</protein>
<reference evidence="2" key="1">
    <citation type="journal article" date="2022" name="New Phytol.">
        <title>Evolutionary transition to the ectomycorrhizal habit in the genomes of a hyperdiverse lineage of mushroom-forming fungi.</title>
        <authorList>
            <person name="Looney B."/>
            <person name="Miyauchi S."/>
            <person name="Morin E."/>
            <person name="Drula E."/>
            <person name="Courty P.E."/>
            <person name="Kohler A."/>
            <person name="Kuo A."/>
            <person name="LaButti K."/>
            <person name="Pangilinan J."/>
            <person name="Lipzen A."/>
            <person name="Riley R."/>
            <person name="Andreopoulos W."/>
            <person name="He G."/>
            <person name="Johnson J."/>
            <person name="Nolan M."/>
            <person name="Tritt A."/>
            <person name="Barry K.W."/>
            <person name="Grigoriev I.V."/>
            <person name="Nagy L.G."/>
            <person name="Hibbett D."/>
            <person name="Henrissat B."/>
            <person name="Matheny P.B."/>
            <person name="Labbe J."/>
            <person name="Martin F.M."/>
        </authorList>
    </citation>
    <scope>NUCLEOTIDE SEQUENCE</scope>
    <source>
        <strain evidence="2">BPL690</strain>
    </source>
</reference>
<name>A0AAD4LWW0_9AGAM</name>
<organism evidence="2 3">
    <name type="scientific">Multifurca ochricompacta</name>
    <dbReference type="NCBI Taxonomy" id="376703"/>
    <lineage>
        <taxon>Eukaryota</taxon>
        <taxon>Fungi</taxon>
        <taxon>Dikarya</taxon>
        <taxon>Basidiomycota</taxon>
        <taxon>Agaricomycotina</taxon>
        <taxon>Agaricomycetes</taxon>
        <taxon>Russulales</taxon>
        <taxon>Russulaceae</taxon>
        <taxon>Multifurca</taxon>
    </lineage>
</organism>
<dbReference type="AlphaFoldDB" id="A0AAD4LWW0"/>
<gene>
    <name evidence="2" type="ORF">B0F90DRAFT_1822782</name>
</gene>
<dbReference type="EMBL" id="WTXG01000117">
    <property type="protein sequence ID" value="KAI0292603.1"/>
    <property type="molecule type" value="Genomic_DNA"/>
</dbReference>
<feature type="region of interest" description="Disordered" evidence="1">
    <location>
        <begin position="1"/>
        <end position="44"/>
    </location>
</feature>
<feature type="compositionally biased region" description="Polar residues" evidence="1">
    <location>
        <begin position="1"/>
        <end position="12"/>
    </location>
</feature>
<accession>A0AAD4LWW0</accession>
<dbReference type="Proteomes" id="UP001203297">
    <property type="component" value="Unassembled WGS sequence"/>
</dbReference>
<evidence type="ECO:0000256" key="1">
    <source>
        <dbReference type="SAM" id="MobiDB-lite"/>
    </source>
</evidence>
<sequence length="929" mass="104499">MSKRPLSQTSPSAAKHPRQEHQDPIPSSSMDVDQEASSSSTSSNRLSSECLDLFMKILRLVIGPDISDQEIEKRLISIYGAFKIAYDGLPTMSDFVSEGVFKENAIKRQDHFFNVLRRATREGATEDDHQAFVTHHVFWTPLQPIDEATKVDTGFRQLEESAVVNSWNAEFVYRAPLEGLKRHIKRELALGKLYARYCSIAQSSGMGKSRLIDELSREDFLIPINLRPHNSKGYPPPDNDLRQFLAGPQQDTALLAYNRAYNFLLALFQVTKDVVVNQLDRRCEGAPDRNYRIRAFRELMSSGQNLKSVGKHRQLFYDRVVALAGSRMMAQPDVDVDQLITAFESFRAAVKDEGVTTRRSPRLVGEQGAGAQSAHLGIDTDMDEGMHIEIYISFDEAHSLTTPFGEHDWRSPFSELRRALQMLRKRPMWSFFLSTTGKITQFSQPRSVDASIRVRQRELLIPRPYIYLGFDQLMLTRKISKYNTLKDVTSLECIAHMGRPLWGTLYDHGKEEYRDQLINFAMEKLLCGSPGPGPLSDAHIYAVLSQRLALDIDTSQFLLPSATPLNLAEIVHEQIANHMRVCISVGKGFESMRGVASSEPILSEAASRVMNDGRGFNLPVALEKVLSGFSVSQGARGELLVAALFTWARDQVVKSKGEPGDGALCHLFTVKELFENLFPASVFNWIAKTKPSLCPQEGNANQTLFEDGFKVARMHFNHFIKPYERKALARKYLICFMARGAAALGANCQPGFDAIYPFLYEDIHVDVQKLGFIIVQVKNNASIGPNQFNEMFRNMDPLKYELLDASDKKNGIFPIPIIRLLFSVSSKGNPKVEHMTYESPSDGATALDNNGQALFISYDYVCSGISDDILKPVAADSSNTWKAMVNMREEWKKFFNGSNEPEILRSLLPATGTNEIYSECWWNDNGGEI</sequence>
<keyword evidence="3" id="KW-1185">Reference proteome</keyword>
<proteinExistence type="predicted"/>